<dbReference type="InterPro" id="IPR001678">
    <property type="entry name" value="MeTrfase_RsmB-F_NOP2_dom"/>
</dbReference>
<dbReference type="PANTHER" id="PTHR22807:SF53">
    <property type="entry name" value="RIBOSOMAL RNA SMALL SUBUNIT METHYLTRANSFERASE B-RELATED"/>
    <property type="match status" value="1"/>
</dbReference>
<dbReference type="GO" id="GO:0003723">
    <property type="term" value="F:RNA binding"/>
    <property type="evidence" value="ECO:0007669"/>
    <property type="project" value="UniProtKB-UniRule"/>
</dbReference>
<comment type="similarity">
    <text evidence="5">Belongs to the class I-like SAM-binding methyltransferase superfamily. RsmB/NOP family.</text>
</comment>
<keyword evidence="3 5" id="KW-0949">S-adenosyl-L-methionine</keyword>
<dbReference type="PROSITE" id="PS51686">
    <property type="entry name" value="SAM_MT_RSMB_NOP"/>
    <property type="match status" value="1"/>
</dbReference>
<dbReference type="GO" id="GO:0001510">
    <property type="term" value="P:RNA methylation"/>
    <property type="evidence" value="ECO:0007669"/>
    <property type="project" value="InterPro"/>
</dbReference>
<feature type="active site" description="Nucleophile" evidence="5">
    <location>
        <position position="392"/>
    </location>
</feature>
<keyword evidence="8" id="KW-1185">Reference proteome</keyword>
<dbReference type="InterPro" id="IPR035926">
    <property type="entry name" value="NusB-like_sf"/>
</dbReference>
<feature type="binding site" evidence="5">
    <location>
        <position position="294"/>
    </location>
    <ligand>
        <name>S-adenosyl-L-methionine</name>
        <dbReference type="ChEBI" id="CHEBI:59789"/>
    </ligand>
</feature>
<accession>A0A1H8SGK3</accession>
<dbReference type="GO" id="GO:0008173">
    <property type="term" value="F:RNA methyltransferase activity"/>
    <property type="evidence" value="ECO:0007669"/>
    <property type="project" value="InterPro"/>
</dbReference>
<evidence type="ECO:0000256" key="4">
    <source>
        <dbReference type="ARBA" id="ARBA00022884"/>
    </source>
</evidence>
<reference evidence="8" key="1">
    <citation type="submission" date="2016-10" db="EMBL/GenBank/DDBJ databases">
        <authorList>
            <person name="Varghese N."/>
        </authorList>
    </citation>
    <scope>NUCLEOTIDE SEQUENCE [LARGE SCALE GENOMIC DNA]</scope>
    <source>
        <strain evidence="8">DSM 21843</strain>
    </source>
</reference>
<organism evidence="7 8">
    <name type="scientific">Denitrobacterium detoxificans</name>
    <dbReference type="NCBI Taxonomy" id="79604"/>
    <lineage>
        <taxon>Bacteria</taxon>
        <taxon>Bacillati</taxon>
        <taxon>Actinomycetota</taxon>
        <taxon>Coriobacteriia</taxon>
        <taxon>Eggerthellales</taxon>
        <taxon>Eggerthellaceae</taxon>
        <taxon>Denitrobacterium</taxon>
    </lineage>
</organism>
<evidence type="ECO:0000256" key="1">
    <source>
        <dbReference type="ARBA" id="ARBA00022603"/>
    </source>
</evidence>
<dbReference type="SUPFAM" id="SSF48013">
    <property type="entry name" value="NusB-like"/>
    <property type="match status" value="1"/>
</dbReference>
<dbReference type="EMBL" id="FOEC01000006">
    <property type="protein sequence ID" value="SEO77323.1"/>
    <property type="molecule type" value="Genomic_DNA"/>
</dbReference>
<feature type="domain" description="SAM-dependent MTase RsmB/NOP-type" evidence="6">
    <location>
        <begin position="170"/>
        <end position="453"/>
    </location>
</feature>
<dbReference type="InterPro" id="IPR023267">
    <property type="entry name" value="RCMT"/>
</dbReference>
<dbReference type="InterPro" id="IPR049560">
    <property type="entry name" value="MeTrfase_RsmB-F_NOP2_cat"/>
</dbReference>
<name>A0A1H8SGK3_9ACTN</name>
<dbReference type="AlphaFoldDB" id="A0A1H8SGK3"/>
<dbReference type="PANTHER" id="PTHR22807">
    <property type="entry name" value="NOP2 YEAST -RELATED NOL1/NOP2/FMU SUN DOMAIN-CONTAINING"/>
    <property type="match status" value="1"/>
</dbReference>
<dbReference type="Proteomes" id="UP000182975">
    <property type="component" value="Unassembled WGS sequence"/>
</dbReference>
<sequence length="454" mass="49530">MAKLSPARRAAVEVCATVRQRQAFASDVLTAYLRDAKLSASDAGFARVLVLGVVATWGTLDEVINRCLNTPRDVQDDVRDALRVSTYEVIFLGKDAHAVVDQGVELVRHVQPKAARLANAVLRKIVRAKLDFPFANPHTDDAALGRKHGFPAWLAEQLIAQLGRHGADVFMEASNHPAPVFFAVPGLKVDEDRVKRTFAREGVTLESVTVASHAVPGCYHAPSTAVAAHAAQYLFREGGLLVSDAAAQVIASRVLPEQPGTFLEIGSGRGTKTILIQAHAHRTWGKQMQLTAIDNHGFKADLLRKRAQQFGVELEGVRTLDARDLSALGKTLYDGVFLDAPCSGVGTLRRHPEIRWRLRPADVRALAELQLQMLTEASTRVKVGGRLAYATCTVLAQENEQVVKAFLESDQGKCFRLVPWDPEDANKARGLFFKSPLTAAGTDAHFAALFMRVQ</sequence>
<dbReference type="Gene3D" id="1.10.940.10">
    <property type="entry name" value="NusB-like"/>
    <property type="match status" value="1"/>
</dbReference>
<dbReference type="Pfam" id="PF01189">
    <property type="entry name" value="Methyltr_RsmB-F"/>
    <property type="match status" value="1"/>
</dbReference>
<feature type="binding site" evidence="5">
    <location>
        <position position="321"/>
    </location>
    <ligand>
        <name>S-adenosyl-L-methionine</name>
        <dbReference type="ChEBI" id="CHEBI:59789"/>
    </ligand>
</feature>
<dbReference type="GO" id="GO:0006355">
    <property type="term" value="P:regulation of DNA-templated transcription"/>
    <property type="evidence" value="ECO:0007669"/>
    <property type="project" value="InterPro"/>
</dbReference>
<dbReference type="OrthoDB" id="9810297at2"/>
<dbReference type="PRINTS" id="PR02008">
    <property type="entry name" value="RCMTFAMILY"/>
</dbReference>
<protein>
    <submittedName>
        <fullName evidence="7">16S rRNA (Cytosine967-C5)-methyltransferase</fullName>
    </submittedName>
</protein>
<dbReference type="RefSeq" id="WP_066662702.1">
    <property type="nucleotide sequence ID" value="NZ_CP011402.1"/>
</dbReference>
<dbReference type="Gene3D" id="3.40.50.150">
    <property type="entry name" value="Vaccinia Virus protein VP39"/>
    <property type="match status" value="1"/>
</dbReference>
<keyword evidence="4 5" id="KW-0694">RNA-binding</keyword>
<evidence type="ECO:0000313" key="8">
    <source>
        <dbReference type="Proteomes" id="UP000182975"/>
    </source>
</evidence>
<dbReference type="InterPro" id="IPR006027">
    <property type="entry name" value="NusB_RsmB_TIM44"/>
</dbReference>
<feature type="binding site" evidence="5">
    <location>
        <position position="339"/>
    </location>
    <ligand>
        <name>S-adenosyl-L-methionine</name>
        <dbReference type="ChEBI" id="CHEBI:59789"/>
    </ligand>
</feature>
<gene>
    <name evidence="7" type="ORF">SAMN02910314_01158</name>
</gene>
<dbReference type="Pfam" id="PF01029">
    <property type="entry name" value="NusB"/>
    <property type="match status" value="1"/>
</dbReference>
<comment type="caution">
    <text evidence="5">Lacks conserved residue(s) required for the propagation of feature annotation.</text>
</comment>
<keyword evidence="1 5" id="KW-0489">Methyltransferase</keyword>
<dbReference type="InterPro" id="IPR029063">
    <property type="entry name" value="SAM-dependent_MTases_sf"/>
</dbReference>
<evidence type="ECO:0000259" key="6">
    <source>
        <dbReference type="PROSITE" id="PS51686"/>
    </source>
</evidence>
<dbReference type="SUPFAM" id="SSF53335">
    <property type="entry name" value="S-adenosyl-L-methionine-dependent methyltransferases"/>
    <property type="match status" value="1"/>
</dbReference>
<evidence type="ECO:0000256" key="2">
    <source>
        <dbReference type="ARBA" id="ARBA00022679"/>
    </source>
</evidence>
<proteinExistence type="inferred from homology"/>
<evidence type="ECO:0000256" key="5">
    <source>
        <dbReference type="PROSITE-ProRule" id="PRU01023"/>
    </source>
</evidence>
<keyword evidence="2 5" id="KW-0808">Transferase</keyword>
<evidence type="ECO:0000256" key="3">
    <source>
        <dbReference type="ARBA" id="ARBA00022691"/>
    </source>
</evidence>
<evidence type="ECO:0000313" key="7">
    <source>
        <dbReference type="EMBL" id="SEO77323.1"/>
    </source>
</evidence>